<name>A0A6H9Y9L1_9ACTN</name>
<sequence>MRAHELAVGHPTVTLNGSALEAAPLPAEHRLPGLIVVDGR</sequence>
<proteinExistence type="predicted"/>
<evidence type="ECO:0000313" key="1">
    <source>
        <dbReference type="EMBL" id="KAB2340171.1"/>
    </source>
</evidence>
<dbReference type="EMBL" id="WBMT01000031">
    <property type="protein sequence ID" value="KAB2340171.1"/>
    <property type="molecule type" value="Genomic_DNA"/>
</dbReference>
<organism evidence="1 2">
    <name type="scientific">Actinomadura rudentiformis</name>
    <dbReference type="NCBI Taxonomy" id="359158"/>
    <lineage>
        <taxon>Bacteria</taxon>
        <taxon>Bacillati</taxon>
        <taxon>Actinomycetota</taxon>
        <taxon>Actinomycetes</taxon>
        <taxon>Streptosporangiales</taxon>
        <taxon>Thermomonosporaceae</taxon>
        <taxon>Actinomadura</taxon>
    </lineage>
</organism>
<accession>A0A6H9Y9L1</accession>
<dbReference type="Gene3D" id="3.10.580.10">
    <property type="entry name" value="CBS-domain"/>
    <property type="match status" value="1"/>
</dbReference>
<evidence type="ECO:0000313" key="2">
    <source>
        <dbReference type="Proteomes" id="UP000468735"/>
    </source>
</evidence>
<keyword evidence="2" id="KW-1185">Reference proteome</keyword>
<protein>
    <submittedName>
        <fullName evidence="1">CBS domain-containing protein</fullName>
    </submittedName>
</protein>
<reference evidence="1 2" key="1">
    <citation type="submission" date="2019-09" db="EMBL/GenBank/DDBJ databases">
        <title>Actinomadura physcomitrii sp. nov., a novel actinomycete isolated from moss [Physcomitrium sphaericum (Ludw) Fuernr].</title>
        <authorList>
            <person name="Zhuang X."/>
            <person name="Liu C."/>
        </authorList>
    </citation>
    <scope>NUCLEOTIDE SEQUENCE [LARGE SCALE GENOMIC DNA]</scope>
    <source>
        <strain evidence="1 2">HMC1</strain>
    </source>
</reference>
<comment type="caution">
    <text evidence="1">The sequence shown here is derived from an EMBL/GenBank/DDBJ whole genome shotgun (WGS) entry which is preliminary data.</text>
</comment>
<dbReference type="AlphaFoldDB" id="A0A6H9Y9L1"/>
<gene>
    <name evidence="1" type="ORF">F8566_45745</name>
</gene>
<dbReference type="RefSeq" id="WP_264159542.1">
    <property type="nucleotide sequence ID" value="NZ_WBMT01000031.1"/>
</dbReference>
<dbReference type="InterPro" id="IPR046342">
    <property type="entry name" value="CBS_dom_sf"/>
</dbReference>
<dbReference type="Proteomes" id="UP000468735">
    <property type="component" value="Unassembled WGS sequence"/>
</dbReference>